<keyword evidence="3 6" id="KW-0808">Transferase</keyword>
<dbReference type="SFLD" id="SFLDS00005">
    <property type="entry name" value="Isoprenoid_Synthase_Type_I"/>
    <property type="match status" value="1"/>
</dbReference>
<proteinExistence type="inferred from homology"/>
<dbReference type="GO" id="GO:0004659">
    <property type="term" value="F:prenyltransferase activity"/>
    <property type="evidence" value="ECO:0007669"/>
    <property type="project" value="InterPro"/>
</dbReference>
<evidence type="ECO:0000256" key="5">
    <source>
        <dbReference type="ARBA" id="ARBA00022842"/>
    </source>
</evidence>
<evidence type="ECO:0000256" key="2">
    <source>
        <dbReference type="ARBA" id="ARBA00006706"/>
    </source>
</evidence>
<evidence type="ECO:0000313" key="7">
    <source>
        <dbReference type="EMBL" id="AHX39390.1"/>
    </source>
</evidence>
<comment type="cofactor">
    <cofactor evidence="1">
        <name>Mg(2+)</name>
        <dbReference type="ChEBI" id="CHEBI:18420"/>
    </cofactor>
</comment>
<dbReference type="SUPFAM" id="SSF48576">
    <property type="entry name" value="Terpenoid synthases"/>
    <property type="match status" value="1"/>
</dbReference>
<evidence type="ECO:0000256" key="1">
    <source>
        <dbReference type="ARBA" id="ARBA00001946"/>
    </source>
</evidence>
<evidence type="ECO:0000256" key="3">
    <source>
        <dbReference type="ARBA" id="ARBA00022679"/>
    </source>
</evidence>
<dbReference type="CDD" id="cd00685">
    <property type="entry name" value="Trans_IPPS_HT"/>
    <property type="match status" value="1"/>
</dbReference>
<evidence type="ECO:0000256" key="4">
    <source>
        <dbReference type="ARBA" id="ARBA00022723"/>
    </source>
</evidence>
<dbReference type="GO" id="GO:0046872">
    <property type="term" value="F:metal ion binding"/>
    <property type="evidence" value="ECO:0007669"/>
    <property type="project" value="UniProtKB-KW"/>
</dbReference>
<evidence type="ECO:0008006" key="8">
    <source>
        <dbReference type="Google" id="ProtNLM"/>
    </source>
</evidence>
<dbReference type="PROSITE" id="PS00723">
    <property type="entry name" value="POLYPRENYL_SYNTHASE_1"/>
    <property type="match status" value="1"/>
</dbReference>
<dbReference type="PANTHER" id="PTHR12001:SF85">
    <property type="entry name" value="SHORT CHAIN ISOPRENYL DIPHOSPHATE SYNTHASE"/>
    <property type="match status" value="1"/>
</dbReference>
<keyword evidence="5" id="KW-0460">Magnesium</keyword>
<dbReference type="InterPro" id="IPR000092">
    <property type="entry name" value="Polyprenyl_synt"/>
</dbReference>
<dbReference type="EMBL" id="KJ411867">
    <property type="protein sequence ID" value="AHX39390.1"/>
    <property type="molecule type" value="Genomic_DNA"/>
</dbReference>
<protein>
    <recommendedName>
        <fullName evidence="8">Polyprenyl synthetase family protein</fullName>
    </recommendedName>
</protein>
<accession>A0A023PXW3</accession>
<dbReference type="InterPro" id="IPR008949">
    <property type="entry name" value="Isoprenoid_synthase_dom_sf"/>
</dbReference>
<reference evidence="7" key="1">
    <citation type="submission" date="2014-02" db="EMBL/GenBank/DDBJ databases">
        <title>Streptomyces sp. WT6 mevalonate pathway gene cluster, complete sequence.</title>
        <authorList>
            <person name="Wang T."/>
            <person name="Qin Z."/>
        </authorList>
    </citation>
    <scope>NUCLEOTIDE SEQUENCE</scope>
    <source>
        <strain evidence="7">WT6</strain>
    </source>
</reference>
<gene>
    <name evidence="7" type="ORF">wt6.13c</name>
</gene>
<dbReference type="InterPro" id="IPR033749">
    <property type="entry name" value="Polyprenyl_synt_CS"/>
</dbReference>
<dbReference type="PROSITE" id="PS00444">
    <property type="entry name" value="POLYPRENYL_SYNTHASE_2"/>
    <property type="match status" value="1"/>
</dbReference>
<keyword evidence="4" id="KW-0479">Metal-binding</keyword>
<comment type="similarity">
    <text evidence="2 6">Belongs to the FPP/GGPP synthase family.</text>
</comment>
<dbReference type="Pfam" id="PF00348">
    <property type="entry name" value="polyprenyl_synt"/>
    <property type="match status" value="1"/>
</dbReference>
<name>A0A023PXW3_9ACTN</name>
<dbReference type="Gene3D" id="1.10.600.10">
    <property type="entry name" value="Farnesyl Diphosphate Synthase"/>
    <property type="match status" value="1"/>
</dbReference>
<dbReference type="GO" id="GO:0008299">
    <property type="term" value="P:isoprenoid biosynthetic process"/>
    <property type="evidence" value="ECO:0007669"/>
    <property type="project" value="InterPro"/>
</dbReference>
<evidence type="ECO:0000256" key="6">
    <source>
        <dbReference type="RuleBase" id="RU004466"/>
    </source>
</evidence>
<dbReference type="PANTHER" id="PTHR12001">
    <property type="entry name" value="GERANYLGERANYL PYROPHOSPHATE SYNTHASE"/>
    <property type="match status" value="1"/>
</dbReference>
<dbReference type="AlphaFoldDB" id="A0A023PXW3"/>
<sequence length="357" mass="38617">MAISAATPAPDIPRLVDEQLRLYLATKEYSSPSLRHLVNSIRVFTLGGGKRIRPRLCCLGHSAVSGGHPPPAVVRCAAAVELFHTFALIHDDIIDCSDSRRGRPTLHRALAVQPGDDEPGRTDGDGQDGLRKALLAGDLALVWADELFHQSGIADDQRAAAQTIWNALRSQVITGQYLDVDATGRTDCDLTSAMQVVRYKTAKYTVEQPLLLGAALAGGSRSQLSTLSAFGIPLGEAFQLRDDLLGVFGAPEITGKSRLDDLREGKRTPLLAAAMNLCDPAQRSRLFAIIGNPLITENDAAEVREILTVSGAVSAVEAMIDDRRQQTHAILSRPHDLHATTLAELRRLVEEATRRSF</sequence>
<organism evidence="7">
    <name type="scientific">Streptomyces sp. WT6</name>
    <dbReference type="NCBI Taxonomy" id="1486372"/>
    <lineage>
        <taxon>Bacteria</taxon>
        <taxon>Bacillati</taxon>
        <taxon>Actinomycetota</taxon>
        <taxon>Actinomycetes</taxon>
        <taxon>Kitasatosporales</taxon>
        <taxon>Streptomycetaceae</taxon>
        <taxon>Streptomyces</taxon>
    </lineage>
</organism>